<evidence type="ECO:0000256" key="5">
    <source>
        <dbReference type="PIRSR" id="PIRSR601461-1"/>
    </source>
</evidence>
<proteinExistence type="inferred from homology"/>
<feature type="region of interest" description="Disordered" evidence="8">
    <location>
        <begin position="28"/>
        <end position="50"/>
    </location>
</feature>
<evidence type="ECO:0000259" key="9">
    <source>
        <dbReference type="PROSITE" id="PS51767"/>
    </source>
</evidence>
<dbReference type="FunFam" id="2.40.70.10:FF:000115">
    <property type="entry name" value="Lysosomal aspartic protease"/>
    <property type="match status" value="1"/>
</dbReference>
<dbReference type="PANTHER" id="PTHR47966:SF75">
    <property type="entry name" value="ENDOPEPTIDASE (CTSD), PUTATIVE (AFU_ORTHOLOGUE AFUA_4G07040)-RELATED"/>
    <property type="match status" value="1"/>
</dbReference>
<dbReference type="GO" id="GO:0004190">
    <property type="term" value="F:aspartic-type endopeptidase activity"/>
    <property type="evidence" value="ECO:0007669"/>
    <property type="project" value="UniProtKB-KW"/>
</dbReference>
<dbReference type="InterPro" id="IPR001969">
    <property type="entry name" value="Aspartic_peptidase_AS"/>
</dbReference>
<evidence type="ECO:0000256" key="2">
    <source>
        <dbReference type="ARBA" id="ARBA00022670"/>
    </source>
</evidence>
<keyword evidence="4 7" id="KW-0378">Hydrolase</keyword>
<feature type="region of interest" description="Disordered" evidence="8">
    <location>
        <begin position="391"/>
        <end position="428"/>
    </location>
</feature>
<evidence type="ECO:0000256" key="4">
    <source>
        <dbReference type="ARBA" id="ARBA00022801"/>
    </source>
</evidence>
<evidence type="ECO:0000256" key="8">
    <source>
        <dbReference type="SAM" id="MobiDB-lite"/>
    </source>
</evidence>
<reference evidence="10" key="1">
    <citation type="submission" date="2023-01" db="EMBL/GenBank/DDBJ databases">
        <title>The chitinases involved in constricting ring structure development in the nematode-trapping fungus Drechslerella dactyloides.</title>
        <authorList>
            <person name="Wang R."/>
            <person name="Zhang L."/>
            <person name="Tang P."/>
            <person name="Li S."/>
            <person name="Liang L."/>
        </authorList>
    </citation>
    <scope>NUCLEOTIDE SEQUENCE</scope>
    <source>
        <strain evidence="10">YMF1.00031</strain>
    </source>
</reference>
<feature type="disulfide bond" evidence="6">
    <location>
        <begin position="101"/>
        <end position="106"/>
    </location>
</feature>
<feature type="disulfide bond" evidence="6">
    <location>
        <begin position="311"/>
        <end position="345"/>
    </location>
</feature>
<dbReference type="SUPFAM" id="SSF50630">
    <property type="entry name" value="Acid proteases"/>
    <property type="match status" value="1"/>
</dbReference>
<dbReference type="InterPro" id="IPR001461">
    <property type="entry name" value="Aspartic_peptidase_A1"/>
</dbReference>
<evidence type="ECO:0000313" key="11">
    <source>
        <dbReference type="Proteomes" id="UP001221413"/>
    </source>
</evidence>
<dbReference type="CDD" id="cd05471">
    <property type="entry name" value="pepsin_like"/>
    <property type="match status" value="1"/>
</dbReference>
<dbReference type="Pfam" id="PF00026">
    <property type="entry name" value="Asp"/>
    <property type="match status" value="1"/>
</dbReference>
<gene>
    <name evidence="10" type="ORF">Dda_0443</name>
</gene>
<name>A0AAD6J499_DREDA</name>
<dbReference type="PANTHER" id="PTHR47966">
    <property type="entry name" value="BETA-SITE APP-CLEAVING ENZYME, ISOFORM A-RELATED"/>
    <property type="match status" value="1"/>
</dbReference>
<feature type="active site" evidence="5">
    <location>
        <position position="277"/>
    </location>
</feature>
<organism evidence="10 11">
    <name type="scientific">Drechslerella dactyloides</name>
    <name type="common">Nematode-trapping fungus</name>
    <name type="synonym">Arthrobotrys dactyloides</name>
    <dbReference type="NCBI Taxonomy" id="74499"/>
    <lineage>
        <taxon>Eukaryota</taxon>
        <taxon>Fungi</taxon>
        <taxon>Dikarya</taxon>
        <taxon>Ascomycota</taxon>
        <taxon>Pezizomycotina</taxon>
        <taxon>Orbiliomycetes</taxon>
        <taxon>Orbiliales</taxon>
        <taxon>Orbiliaceae</taxon>
        <taxon>Drechslerella</taxon>
    </lineage>
</organism>
<evidence type="ECO:0000256" key="3">
    <source>
        <dbReference type="ARBA" id="ARBA00022750"/>
    </source>
</evidence>
<protein>
    <recommendedName>
        <fullName evidence="9">Peptidase A1 domain-containing protein</fullName>
    </recommendedName>
</protein>
<accession>A0AAD6J499</accession>
<sequence length="457" mass="48969">MVTQAHDADKAYAANWFTLETTSKKGMRRVAQASSSDLRPDTRLAGPLNRREDKATGILPLSSDPNDISYWINIQFGSSKKSFRMVLDTGSADTWIPSSECTSKSCLAHRTYGPADSSKLDFTDNQTFTIKYASGNVEGTVVKDSLTFGSVTLDDISFGLAKTVSDDFTGFPVDGILGLGFPSASVQKVPTFLDNLVSRKIITQRIFGVYLHRTGDNTPNGSVVFGGVNGPRIDGGPSALKYYSLNRTSDLWAIPMDDVIIDGKNVGFDGGRSAVIDTGTALILIPPDDALKIHQSIAGTQSNGQTFYIPCNTNVNLELVFGGDKYGITPKDYVGDVVDATKNLCLSLIVGKSVVRDGAWLIGDVFLRNVYSVFDMDGTRIGFGKVATAPPDPIGTSTTASPPTSSLPSTSSIVDPRNPPPITRTITHDTSLSVSAASNLAPTYDHGHDILPCRHRK</sequence>
<feature type="active site" evidence="5">
    <location>
        <position position="88"/>
    </location>
</feature>
<dbReference type="PROSITE" id="PS51767">
    <property type="entry name" value="PEPTIDASE_A1"/>
    <property type="match status" value="1"/>
</dbReference>
<dbReference type="PRINTS" id="PR00792">
    <property type="entry name" value="PEPSIN"/>
</dbReference>
<evidence type="ECO:0000313" key="10">
    <source>
        <dbReference type="EMBL" id="KAJ6264298.1"/>
    </source>
</evidence>
<comment type="similarity">
    <text evidence="1 7">Belongs to the peptidase A1 family.</text>
</comment>
<keyword evidence="3 7" id="KW-0064">Aspartyl protease</keyword>
<dbReference type="EMBL" id="JAQGDS010000001">
    <property type="protein sequence ID" value="KAJ6264298.1"/>
    <property type="molecule type" value="Genomic_DNA"/>
</dbReference>
<dbReference type="Proteomes" id="UP001221413">
    <property type="component" value="Unassembled WGS sequence"/>
</dbReference>
<dbReference type="Gene3D" id="2.40.70.10">
    <property type="entry name" value="Acid Proteases"/>
    <property type="match status" value="2"/>
</dbReference>
<evidence type="ECO:0000256" key="6">
    <source>
        <dbReference type="PIRSR" id="PIRSR601461-2"/>
    </source>
</evidence>
<dbReference type="InterPro" id="IPR021109">
    <property type="entry name" value="Peptidase_aspartic_dom_sf"/>
</dbReference>
<feature type="domain" description="Peptidase A1" evidence="9">
    <location>
        <begin position="70"/>
        <end position="384"/>
    </location>
</feature>
<evidence type="ECO:0000256" key="7">
    <source>
        <dbReference type="RuleBase" id="RU000454"/>
    </source>
</evidence>
<keyword evidence="2 7" id="KW-0645">Protease</keyword>
<keyword evidence="6" id="KW-1015">Disulfide bond</keyword>
<evidence type="ECO:0000256" key="1">
    <source>
        <dbReference type="ARBA" id="ARBA00007447"/>
    </source>
</evidence>
<feature type="compositionally biased region" description="Low complexity" evidence="8">
    <location>
        <begin position="396"/>
        <end position="412"/>
    </location>
</feature>
<dbReference type="PROSITE" id="PS00141">
    <property type="entry name" value="ASP_PROTEASE"/>
    <property type="match status" value="2"/>
</dbReference>
<keyword evidence="11" id="KW-1185">Reference proteome</keyword>
<comment type="caution">
    <text evidence="10">The sequence shown here is derived from an EMBL/GenBank/DDBJ whole genome shotgun (WGS) entry which is preliminary data.</text>
</comment>
<dbReference type="InterPro" id="IPR034164">
    <property type="entry name" value="Pepsin-like_dom"/>
</dbReference>
<dbReference type="AlphaFoldDB" id="A0AAD6J499"/>
<dbReference type="GO" id="GO:0006508">
    <property type="term" value="P:proteolysis"/>
    <property type="evidence" value="ECO:0007669"/>
    <property type="project" value="UniProtKB-KW"/>
</dbReference>
<dbReference type="InterPro" id="IPR033121">
    <property type="entry name" value="PEPTIDASE_A1"/>
</dbReference>